<name>A0ABY7P3C3_9ACTN</name>
<accession>A0ABY7P3C3</accession>
<dbReference type="EMBL" id="CP115300">
    <property type="protein sequence ID" value="WBO64815.1"/>
    <property type="molecule type" value="Genomic_DNA"/>
</dbReference>
<keyword evidence="3" id="KW-1185">Reference proteome</keyword>
<evidence type="ECO:0000313" key="2">
    <source>
        <dbReference type="EMBL" id="WBO64815.1"/>
    </source>
</evidence>
<proteinExistence type="predicted"/>
<evidence type="ECO:0000313" key="3">
    <source>
        <dbReference type="Proteomes" id="UP001212326"/>
    </source>
</evidence>
<dbReference type="Proteomes" id="UP001212326">
    <property type="component" value="Chromosome"/>
</dbReference>
<keyword evidence="1" id="KW-1133">Transmembrane helix</keyword>
<dbReference type="RefSeq" id="WP_270082462.1">
    <property type="nucleotide sequence ID" value="NZ_CP115300.1"/>
</dbReference>
<evidence type="ECO:0000256" key="1">
    <source>
        <dbReference type="SAM" id="Phobius"/>
    </source>
</evidence>
<keyword evidence="1" id="KW-0472">Membrane</keyword>
<keyword evidence="1" id="KW-0812">Transmembrane</keyword>
<feature type="transmembrane region" description="Helical" evidence="1">
    <location>
        <begin position="40"/>
        <end position="60"/>
    </location>
</feature>
<feature type="transmembrane region" description="Helical" evidence="1">
    <location>
        <begin position="12"/>
        <end position="34"/>
    </location>
</feature>
<reference evidence="2 3" key="1">
    <citation type="submission" date="2022-12" db="EMBL/GenBank/DDBJ databases">
        <authorList>
            <person name="Mo P."/>
        </authorList>
    </citation>
    <scope>NUCLEOTIDE SEQUENCE [LARGE SCALE GENOMIC DNA]</scope>
    <source>
        <strain evidence="2 3">HUAS 2-6</strain>
    </source>
</reference>
<gene>
    <name evidence="2" type="ORF">O1G22_19235</name>
</gene>
<organism evidence="2 3">
    <name type="scientific">Streptomyces camelliae</name>
    <dbReference type="NCBI Taxonomy" id="3004093"/>
    <lineage>
        <taxon>Bacteria</taxon>
        <taxon>Bacillati</taxon>
        <taxon>Actinomycetota</taxon>
        <taxon>Actinomycetes</taxon>
        <taxon>Kitasatosporales</taxon>
        <taxon>Streptomycetaceae</taxon>
        <taxon>Streptomyces</taxon>
    </lineage>
</organism>
<protein>
    <submittedName>
        <fullName evidence="2">Uncharacterized protein</fullName>
    </submittedName>
</protein>
<sequence>MNSQTDRPRWWLGLRGFAVFLLGGGLGIFAYAAVTHRPGGPPWGGLLFGALVCGALCALFPGRRRH</sequence>